<sequence length="215" mass="24388">MTENKKQVKSKEFEPGWNDPPLFSYESHEAHCRQSKNVPLNKRVVFPISSCADNPNVENRSESILSSRISSTSPPKFPSGGPPRIATLPSEISPTAPEQQCNDNADIPSLDVLLKNFSDILQQVYGQEDDKEGEEIKRRLAVMEKMWNEGKFNTLVQEKLFKLSLALKEDRLEDCESLQRNLMVDHSNVCSLWMAAVRKLIYCKKESPNTSNKSC</sequence>
<evidence type="ECO:0000313" key="3">
    <source>
        <dbReference type="EMBL" id="JAC86010.1"/>
    </source>
</evidence>
<dbReference type="PANTHER" id="PTHR18834">
    <property type="entry name" value="STEROID RECEPTOR RNA ACTIVATOR 1"/>
    <property type="match status" value="1"/>
</dbReference>
<feature type="compositionally biased region" description="Basic and acidic residues" evidence="1">
    <location>
        <begin position="1"/>
        <end position="14"/>
    </location>
</feature>
<dbReference type="GO" id="GO:0005634">
    <property type="term" value="C:nucleus"/>
    <property type="evidence" value="ECO:0007669"/>
    <property type="project" value="TreeGrafter"/>
</dbReference>
<evidence type="ECO:0000259" key="2">
    <source>
        <dbReference type="Pfam" id="PF07304"/>
    </source>
</evidence>
<name>A0A069DQ70_9HEMI</name>
<organism evidence="3">
    <name type="scientific">Panstrongylus megistus</name>
    <dbReference type="NCBI Taxonomy" id="65343"/>
    <lineage>
        <taxon>Eukaryota</taxon>
        <taxon>Metazoa</taxon>
        <taxon>Ecdysozoa</taxon>
        <taxon>Arthropoda</taxon>
        <taxon>Hexapoda</taxon>
        <taxon>Insecta</taxon>
        <taxon>Pterygota</taxon>
        <taxon>Neoptera</taxon>
        <taxon>Paraneoptera</taxon>
        <taxon>Hemiptera</taxon>
        <taxon>Heteroptera</taxon>
        <taxon>Panheteroptera</taxon>
        <taxon>Cimicomorpha</taxon>
        <taxon>Reduviidae</taxon>
        <taxon>Triatominae</taxon>
        <taxon>Panstrongylus</taxon>
    </lineage>
</organism>
<feature type="compositionally biased region" description="Low complexity" evidence="1">
    <location>
        <begin position="62"/>
        <end position="73"/>
    </location>
</feature>
<feature type="region of interest" description="Disordered" evidence="1">
    <location>
        <begin position="57"/>
        <end position="98"/>
    </location>
</feature>
<dbReference type="InterPro" id="IPR009917">
    <property type="entry name" value="SRA1/Sec31"/>
</dbReference>
<feature type="region of interest" description="Disordered" evidence="1">
    <location>
        <begin position="1"/>
        <end position="20"/>
    </location>
</feature>
<feature type="domain" description="SRA1/Sec31" evidence="2">
    <location>
        <begin position="73"/>
        <end position="206"/>
    </location>
</feature>
<protein>
    <submittedName>
        <fullName evidence="3">Putative steroid receptor rna activator</fullName>
    </submittedName>
</protein>
<proteinExistence type="evidence at transcript level"/>
<keyword evidence="3" id="KW-0675">Receptor</keyword>
<reference evidence="3" key="1">
    <citation type="journal article" date="2015" name="J. Med. Entomol.">
        <title>A Deep Insight Into the Sialotranscriptome of the Chagas Disease Vector, Panstrongylus megistus (Hemiptera: Heteroptera).</title>
        <authorList>
            <person name="Ribeiro J.M."/>
            <person name="Schwarz A."/>
            <person name="Francischetti I.M."/>
        </authorList>
    </citation>
    <scope>NUCLEOTIDE SEQUENCE</scope>
    <source>
        <tissue evidence="3">Salivary glands</tissue>
    </source>
</reference>
<dbReference type="AlphaFoldDB" id="A0A069DQ70"/>
<accession>A0A069DQ70</accession>
<dbReference type="GO" id="GO:0006357">
    <property type="term" value="P:regulation of transcription by RNA polymerase II"/>
    <property type="evidence" value="ECO:0007669"/>
    <property type="project" value="InterPro"/>
</dbReference>
<dbReference type="Pfam" id="PF07304">
    <property type="entry name" value="SRA1"/>
    <property type="match status" value="1"/>
</dbReference>
<dbReference type="Gene3D" id="1.20.940.10">
    <property type="entry name" value="Functional domain of the splicing factor Prp18"/>
    <property type="match status" value="1"/>
</dbReference>
<evidence type="ECO:0000256" key="1">
    <source>
        <dbReference type="SAM" id="MobiDB-lite"/>
    </source>
</evidence>
<dbReference type="EMBL" id="GBGD01002879">
    <property type="protein sequence ID" value="JAC86010.1"/>
    <property type="molecule type" value="mRNA"/>
</dbReference>
<dbReference type="PANTHER" id="PTHR18834:SF2">
    <property type="entry name" value="STEROID RECEPTOR RNA ACTIVATOR 1"/>
    <property type="match status" value="1"/>
</dbReference>
<dbReference type="GO" id="GO:0003713">
    <property type="term" value="F:transcription coactivator activity"/>
    <property type="evidence" value="ECO:0007669"/>
    <property type="project" value="InterPro"/>
</dbReference>
<dbReference type="InterPro" id="IPR040243">
    <property type="entry name" value="Steroid_recept_RNA_1"/>
</dbReference>